<feature type="compositionally biased region" description="Low complexity" evidence="10">
    <location>
        <begin position="542"/>
        <end position="556"/>
    </location>
</feature>
<dbReference type="InterPro" id="IPR001164">
    <property type="entry name" value="ArfGAP_dom"/>
</dbReference>
<dbReference type="Pfam" id="PF12796">
    <property type="entry name" value="Ank_2"/>
    <property type="match status" value="1"/>
</dbReference>
<dbReference type="SUPFAM" id="SSF57863">
    <property type="entry name" value="ArfGap/RecO-like zinc finger"/>
    <property type="match status" value="1"/>
</dbReference>
<feature type="compositionally biased region" description="Basic and acidic residues" evidence="10">
    <location>
        <begin position="557"/>
        <end position="570"/>
    </location>
</feature>
<dbReference type="CTD" id="9815"/>
<keyword evidence="3" id="KW-0677">Repeat</keyword>
<feature type="region of interest" description="Disordered" evidence="10">
    <location>
        <begin position="473"/>
        <end position="526"/>
    </location>
</feature>
<dbReference type="InterPro" id="IPR036770">
    <property type="entry name" value="Ankyrin_rpt-contain_sf"/>
</dbReference>
<dbReference type="FunFam" id="1.10.220.150:FF:000003">
    <property type="entry name" value="ARF GTPase-activating protein GIT2 isoform 1"/>
    <property type="match status" value="1"/>
</dbReference>
<keyword evidence="5" id="KW-0862">Zinc</keyword>
<keyword evidence="4 9" id="KW-0863">Zinc-finger</keyword>
<proteinExistence type="predicted"/>
<feature type="repeat" description="ANK" evidence="8">
    <location>
        <begin position="166"/>
        <end position="198"/>
    </location>
</feature>
<keyword evidence="6 8" id="KW-0040">ANK repeat</keyword>
<dbReference type="RefSeq" id="XP_032157112.1">
    <property type="nucleotide sequence ID" value="XM_032301221.1"/>
</dbReference>
<dbReference type="Gene3D" id="1.25.40.20">
    <property type="entry name" value="Ankyrin repeat-containing domain"/>
    <property type="match status" value="1"/>
</dbReference>
<dbReference type="PANTHER" id="PTHR46097:SF4">
    <property type="entry name" value="ARF GTPASE-ACTIVATING PROTEIN GIT2"/>
    <property type="match status" value="1"/>
</dbReference>
<evidence type="ECO:0000256" key="2">
    <source>
        <dbReference type="ARBA" id="ARBA00022723"/>
    </source>
</evidence>
<dbReference type="InterPro" id="IPR037278">
    <property type="entry name" value="ARFGAP/RecO"/>
</dbReference>
<dbReference type="InterPro" id="IPR013724">
    <property type="entry name" value="GIT_SHD"/>
</dbReference>
<accession>A0A6J3JQB7</accession>
<dbReference type="Gene3D" id="1.20.5.170">
    <property type="match status" value="1"/>
</dbReference>
<gene>
    <name evidence="13" type="primary">GIT2</name>
</gene>
<dbReference type="InterPro" id="IPR032352">
    <property type="entry name" value="GIT1/2_CC"/>
</dbReference>
<sequence>MSKRLRSSEVCADCSGPDPSWASVNRGTFICDECCSVHRSLGRHISQVRHLKHTPWPPTLLQMVETLYNNGANSIWEHSLLDPASIMSGRRKANPQDKVHPNKAEFIRAKYQMLAFVHRLPCRDDDSVTAKDLSKQLHSSVRTGNLETCLRLLSLGAQANFFHPEKGNTPLHVASKAGQILQAELLAVYGADPGTQDSSGKTPVDYARQGGHHELAERLVEIQYELTDRLAFYLCGRKPDHKNGQHFIIPQMADRRLSLDLSELAKAAKKKLQSLSNHLFEELAMDVYDEVDRRETDAVWLATQNHSALVTETTVVPFLPVNPEYSSTRNQGRQKLARFNAHEFATLVIDILSDAKRRQQGSSLSGSKENVELILKTINNQHSIESQDNDQPDYDSVASDEDTDLETTASKANRQKSLDSDLSDGPVTVQEFMEVKNALVASEAKIQQLMKLQTLQSENSNLRKQATTNIYQVQTGSEYTDTSNHSSLKRRPSARGSRPMSMYETGSGQKPYLPMGEASRPEESRTRLQPFPTHIGRSALVTSSSSLPSFPSTLSWSRDESARRASRLEKQNSTPESDYDNTPNDMEPDGMGSSRKGRQRSMVWPGDGLVPDAAESHVAPSPTLPSTEDVIRKTEQITKNIQELLRAAQENKHDSYIPCSERIHVAVTEMAALFPKKPKSDMVRTSLRLLTSSAYRLQSECKKTLPGDPGSPTDVQLVTQQVIQCAYDIAKAAKQLVTITTKENNN</sequence>
<dbReference type="GO" id="GO:0032012">
    <property type="term" value="P:regulation of ARF protein signal transduction"/>
    <property type="evidence" value="ECO:0007669"/>
    <property type="project" value="InterPro"/>
</dbReference>
<feature type="region of interest" description="Disordered" evidence="10">
    <location>
        <begin position="539"/>
        <end position="630"/>
    </location>
</feature>
<dbReference type="GO" id="GO:0008277">
    <property type="term" value="P:regulation of G protein-coupled receptor signaling pathway"/>
    <property type="evidence" value="ECO:0007669"/>
    <property type="project" value="TreeGrafter"/>
</dbReference>
<evidence type="ECO:0000256" key="9">
    <source>
        <dbReference type="PROSITE-ProRule" id="PRU00288"/>
    </source>
</evidence>
<dbReference type="Gene3D" id="1.10.220.150">
    <property type="entry name" value="Arf GTPase activating protein"/>
    <property type="match status" value="1"/>
</dbReference>
<dbReference type="GeneID" id="116566611"/>
<protein>
    <submittedName>
        <fullName evidence="13">ARF GTPase-activating protein GIT2 isoform X5</fullName>
    </submittedName>
</protein>
<feature type="compositionally biased region" description="Polar residues" evidence="10">
    <location>
        <begin position="571"/>
        <end position="584"/>
    </location>
</feature>
<dbReference type="SMART" id="SM00248">
    <property type="entry name" value="ANK"/>
    <property type="match status" value="3"/>
</dbReference>
<evidence type="ECO:0000256" key="3">
    <source>
        <dbReference type="ARBA" id="ARBA00022737"/>
    </source>
</evidence>
<reference evidence="13" key="1">
    <citation type="submission" date="2025-08" db="UniProtKB">
        <authorList>
            <consortium name="RefSeq"/>
        </authorList>
    </citation>
    <scope>IDENTIFICATION</scope>
    <source>
        <tissue evidence="13">Blood</tissue>
    </source>
</reference>
<dbReference type="PROSITE" id="PS50115">
    <property type="entry name" value="ARFGAP"/>
    <property type="match status" value="1"/>
</dbReference>
<dbReference type="PROSITE" id="PS50088">
    <property type="entry name" value="ANK_REPEAT"/>
    <property type="match status" value="1"/>
</dbReference>
<dbReference type="SMART" id="SM00105">
    <property type="entry name" value="ArfGap"/>
    <property type="match status" value="1"/>
</dbReference>
<dbReference type="PRINTS" id="PR00405">
    <property type="entry name" value="REVINTRACTNG"/>
</dbReference>
<dbReference type="InterPro" id="IPR047161">
    <property type="entry name" value="GIT-like"/>
</dbReference>
<dbReference type="SUPFAM" id="SSF48403">
    <property type="entry name" value="Ankyrin repeat"/>
    <property type="match status" value="1"/>
</dbReference>
<dbReference type="AlphaFoldDB" id="A0A6J3JQB7"/>
<name>A0A6J3JQB7_SAPAP</name>
<dbReference type="FunFam" id="1.20.120.330:FF:000002">
    <property type="entry name" value="ARF GTPase-activating protein GIT2 isoform 1"/>
    <property type="match status" value="1"/>
</dbReference>
<dbReference type="PANTHER" id="PTHR46097">
    <property type="entry name" value="G PROTEIN-COUPLED RECEPTOR KINASE INTERACTING ARFGAP"/>
    <property type="match status" value="1"/>
</dbReference>
<dbReference type="Gene3D" id="1.20.120.330">
    <property type="entry name" value="Nucleotidyltransferases domain 2"/>
    <property type="match status" value="1"/>
</dbReference>
<evidence type="ECO:0000256" key="8">
    <source>
        <dbReference type="PROSITE-ProRule" id="PRU00023"/>
    </source>
</evidence>
<keyword evidence="1" id="KW-0343">GTPase activation</keyword>
<evidence type="ECO:0000313" key="12">
    <source>
        <dbReference type="Proteomes" id="UP000504640"/>
    </source>
</evidence>
<organism evidence="12 13">
    <name type="scientific">Sapajus apella</name>
    <name type="common">Brown-capped capuchin</name>
    <name type="synonym">Cebus apella</name>
    <dbReference type="NCBI Taxonomy" id="9515"/>
    <lineage>
        <taxon>Eukaryota</taxon>
        <taxon>Metazoa</taxon>
        <taxon>Chordata</taxon>
        <taxon>Craniata</taxon>
        <taxon>Vertebrata</taxon>
        <taxon>Euteleostomi</taxon>
        <taxon>Mammalia</taxon>
        <taxon>Eutheria</taxon>
        <taxon>Euarchontoglires</taxon>
        <taxon>Primates</taxon>
        <taxon>Haplorrhini</taxon>
        <taxon>Platyrrhini</taxon>
        <taxon>Cebidae</taxon>
        <taxon>Cebinae</taxon>
        <taxon>Sapajus</taxon>
    </lineage>
</organism>
<keyword evidence="2" id="KW-0479">Metal-binding</keyword>
<evidence type="ECO:0000256" key="5">
    <source>
        <dbReference type="ARBA" id="ARBA00022833"/>
    </source>
</evidence>
<dbReference type="CDD" id="cd08847">
    <property type="entry name" value="ArfGap_GIT2"/>
    <property type="match status" value="1"/>
</dbReference>
<dbReference type="GO" id="GO:0098793">
    <property type="term" value="C:presynapse"/>
    <property type="evidence" value="ECO:0007669"/>
    <property type="project" value="GOC"/>
</dbReference>
<dbReference type="FunFam" id="1.25.40.20:FF:000013">
    <property type="entry name" value="ARF GTPase-activating protein GIT1 isoform 1"/>
    <property type="match status" value="1"/>
</dbReference>
<evidence type="ECO:0000256" key="6">
    <source>
        <dbReference type="ARBA" id="ARBA00023043"/>
    </source>
</evidence>
<feature type="compositionally biased region" description="Polar residues" evidence="10">
    <location>
        <begin position="473"/>
        <end position="486"/>
    </location>
</feature>
<dbReference type="PROSITE" id="PS50297">
    <property type="entry name" value="ANK_REP_REGION"/>
    <property type="match status" value="1"/>
</dbReference>
<dbReference type="SMART" id="SM00555">
    <property type="entry name" value="GIT"/>
    <property type="match status" value="2"/>
</dbReference>
<dbReference type="GO" id="GO:0007420">
    <property type="term" value="P:brain development"/>
    <property type="evidence" value="ECO:0007669"/>
    <property type="project" value="InterPro"/>
</dbReference>
<dbReference type="InterPro" id="IPR002110">
    <property type="entry name" value="Ankyrin_rpt"/>
</dbReference>
<dbReference type="GO" id="GO:0008270">
    <property type="term" value="F:zinc ion binding"/>
    <property type="evidence" value="ECO:0007669"/>
    <property type="project" value="UniProtKB-KW"/>
</dbReference>
<evidence type="ECO:0000259" key="11">
    <source>
        <dbReference type="PROSITE" id="PS50115"/>
    </source>
</evidence>
<dbReference type="Pfam" id="PF08518">
    <property type="entry name" value="GIT_SHD"/>
    <property type="match status" value="2"/>
</dbReference>
<dbReference type="GO" id="GO:0005096">
    <property type="term" value="F:GTPase activator activity"/>
    <property type="evidence" value="ECO:0007669"/>
    <property type="project" value="UniProtKB-KW"/>
</dbReference>
<dbReference type="Proteomes" id="UP000504640">
    <property type="component" value="Unplaced"/>
</dbReference>
<dbReference type="Pfam" id="PF01412">
    <property type="entry name" value="ArfGap"/>
    <property type="match status" value="1"/>
</dbReference>
<dbReference type="InterPro" id="IPR022018">
    <property type="entry name" value="GIT1_C"/>
</dbReference>
<evidence type="ECO:0000256" key="4">
    <source>
        <dbReference type="ARBA" id="ARBA00022771"/>
    </source>
</evidence>
<feature type="compositionally biased region" description="Acidic residues" evidence="10">
    <location>
        <begin position="387"/>
        <end position="405"/>
    </location>
</feature>
<dbReference type="InterPro" id="IPR038508">
    <property type="entry name" value="ArfGAP_dom_sf"/>
</dbReference>
<feature type="region of interest" description="Disordered" evidence="10">
    <location>
        <begin position="382"/>
        <end position="424"/>
    </location>
</feature>
<dbReference type="GO" id="GO:0036465">
    <property type="term" value="P:synaptic vesicle recycling"/>
    <property type="evidence" value="ECO:0007669"/>
    <property type="project" value="TreeGrafter"/>
</dbReference>
<feature type="domain" description="Arf-GAP" evidence="11">
    <location>
        <begin position="1"/>
        <end position="124"/>
    </location>
</feature>
<evidence type="ECO:0000256" key="1">
    <source>
        <dbReference type="ARBA" id="ARBA00022468"/>
    </source>
</evidence>
<keyword evidence="12" id="KW-1185">Reference proteome</keyword>
<evidence type="ECO:0000256" key="10">
    <source>
        <dbReference type="SAM" id="MobiDB-lite"/>
    </source>
</evidence>
<dbReference type="Pfam" id="PF12205">
    <property type="entry name" value="GIT1_C"/>
    <property type="match status" value="1"/>
</dbReference>
<dbReference type="Pfam" id="PF16559">
    <property type="entry name" value="GIT_CC"/>
    <property type="match status" value="1"/>
</dbReference>
<evidence type="ECO:0000313" key="13">
    <source>
        <dbReference type="RefSeq" id="XP_032157112.1"/>
    </source>
</evidence>
<evidence type="ECO:0000256" key="7">
    <source>
        <dbReference type="ARBA" id="ARBA00023054"/>
    </source>
</evidence>
<keyword evidence="7" id="KW-0175">Coiled coil</keyword>
<dbReference type="GO" id="GO:0031267">
    <property type="term" value="F:small GTPase binding"/>
    <property type="evidence" value="ECO:0007669"/>
    <property type="project" value="TreeGrafter"/>
</dbReference>